<dbReference type="SUPFAM" id="SSF57701">
    <property type="entry name" value="Zn2/Cys6 DNA-binding domain"/>
    <property type="match status" value="1"/>
</dbReference>
<accession>A0A9P4N782</accession>
<evidence type="ECO:0000256" key="2">
    <source>
        <dbReference type="SAM" id="MobiDB-lite"/>
    </source>
</evidence>
<dbReference type="Pfam" id="PF00172">
    <property type="entry name" value="Zn_clus"/>
    <property type="match status" value="1"/>
</dbReference>
<feature type="region of interest" description="Disordered" evidence="2">
    <location>
        <begin position="52"/>
        <end position="95"/>
    </location>
</feature>
<feature type="domain" description="Zn(2)-C6 fungal-type" evidence="3">
    <location>
        <begin position="17"/>
        <end position="50"/>
    </location>
</feature>
<dbReference type="CDD" id="cd00067">
    <property type="entry name" value="GAL4"/>
    <property type="match status" value="1"/>
</dbReference>
<dbReference type="OrthoDB" id="3682316at2759"/>
<dbReference type="Gene3D" id="4.10.240.10">
    <property type="entry name" value="Zn(2)-C6 fungal-type DNA-binding domain"/>
    <property type="match status" value="1"/>
</dbReference>
<dbReference type="InterPro" id="IPR050797">
    <property type="entry name" value="Carb_Metab_Trans_Reg"/>
</dbReference>
<gene>
    <name evidence="4" type="ORF">CC78DRAFT_565157</name>
</gene>
<organism evidence="4 5">
    <name type="scientific">Lojkania enalia</name>
    <dbReference type="NCBI Taxonomy" id="147567"/>
    <lineage>
        <taxon>Eukaryota</taxon>
        <taxon>Fungi</taxon>
        <taxon>Dikarya</taxon>
        <taxon>Ascomycota</taxon>
        <taxon>Pezizomycotina</taxon>
        <taxon>Dothideomycetes</taxon>
        <taxon>Pleosporomycetidae</taxon>
        <taxon>Pleosporales</taxon>
        <taxon>Pleosporales incertae sedis</taxon>
        <taxon>Lojkania</taxon>
    </lineage>
</organism>
<evidence type="ECO:0000313" key="5">
    <source>
        <dbReference type="Proteomes" id="UP000800093"/>
    </source>
</evidence>
<dbReference type="Proteomes" id="UP000800093">
    <property type="component" value="Unassembled WGS sequence"/>
</dbReference>
<dbReference type="GO" id="GO:0000981">
    <property type="term" value="F:DNA-binding transcription factor activity, RNA polymerase II-specific"/>
    <property type="evidence" value="ECO:0007669"/>
    <property type="project" value="InterPro"/>
</dbReference>
<dbReference type="GO" id="GO:0001080">
    <property type="term" value="P:nitrogen catabolite activation of transcription from RNA polymerase II promoter"/>
    <property type="evidence" value="ECO:0007669"/>
    <property type="project" value="TreeGrafter"/>
</dbReference>
<protein>
    <recommendedName>
        <fullName evidence="3">Zn(2)-C6 fungal-type domain-containing protein</fullName>
    </recommendedName>
</protein>
<evidence type="ECO:0000313" key="4">
    <source>
        <dbReference type="EMBL" id="KAF2268648.1"/>
    </source>
</evidence>
<comment type="caution">
    <text evidence="4">The sequence shown here is derived from an EMBL/GenBank/DDBJ whole genome shotgun (WGS) entry which is preliminary data.</text>
</comment>
<dbReference type="PANTHER" id="PTHR31668">
    <property type="entry name" value="GLUCOSE TRANSPORT TRANSCRIPTION REGULATOR RGT1-RELATED-RELATED"/>
    <property type="match status" value="1"/>
</dbReference>
<keyword evidence="1" id="KW-0539">Nucleus</keyword>
<dbReference type="PROSITE" id="PS00463">
    <property type="entry name" value="ZN2_CY6_FUNGAL_1"/>
    <property type="match status" value="1"/>
</dbReference>
<dbReference type="EMBL" id="ML986585">
    <property type="protein sequence ID" value="KAF2268648.1"/>
    <property type="molecule type" value="Genomic_DNA"/>
</dbReference>
<dbReference type="PROSITE" id="PS50048">
    <property type="entry name" value="ZN2_CY6_FUNGAL_2"/>
    <property type="match status" value="1"/>
</dbReference>
<dbReference type="GO" id="GO:0008270">
    <property type="term" value="F:zinc ion binding"/>
    <property type="evidence" value="ECO:0007669"/>
    <property type="project" value="InterPro"/>
</dbReference>
<keyword evidence="5" id="KW-1185">Reference proteome</keyword>
<dbReference type="PANTHER" id="PTHR31668:SF4">
    <property type="entry name" value="TRANSCRIPTIONAL ACTIVATOR PROTEIN DAL81"/>
    <property type="match status" value="1"/>
</dbReference>
<dbReference type="InterPro" id="IPR001138">
    <property type="entry name" value="Zn2Cys6_DnaBD"/>
</dbReference>
<sequence length="520" mass="57955">MSETRPATSQQQGRRAACDRCRGQKLRCVYDDTTQSICQRCQRAGVTCYHSASLPMGRRPTRKRPNSSENHRAMRPQSPHHSLPNSPVAPSPSYGHLSSEIASNISTSRYGDLDPLFPVGLINNTSQSCTTSPNKSTDSALGDMTSVTSPVNLASNVLQSPIPDTFFVGLSSHQILDLDIPLDADETMHAENSTVMNALQPGHESRRHETLDELFIGEFNDVNTSNPIDNRDLLPTCPDASPAASSHTPIQQLVSLNFYMQRLIRVSDEGKNWGLKNHQPLNSGEEGNSPTGSRLIDEFLRSIQTLLDIVQLFQPKQLKYCSSCDGRYQDFESAGNHSDHYWPNTETILSIISCYVQLLRLCTDFFYYVSMMMKTGSISNCVNLSYLSILPAHGLPFRATADLQVSILTYTVIRMLHSLERVLGSNLVFSPNLGFGNATEQIRECPDGQVHQQDCNHEDSAFEMASESKMLRNNYGLLARCRSLELLEAAVRLEDMHSQKNGKRSIKDLRQDIARVRATL</sequence>
<name>A0A9P4N782_9PLEO</name>
<dbReference type="GO" id="GO:0005634">
    <property type="term" value="C:nucleus"/>
    <property type="evidence" value="ECO:0007669"/>
    <property type="project" value="TreeGrafter"/>
</dbReference>
<evidence type="ECO:0000256" key="1">
    <source>
        <dbReference type="ARBA" id="ARBA00023242"/>
    </source>
</evidence>
<proteinExistence type="predicted"/>
<dbReference type="AlphaFoldDB" id="A0A9P4N782"/>
<evidence type="ECO:0000259" key="3">
    <source>
        <dbReference type="PROSITE" id="PS50048"/>
    </source>
</evidence>
<dbReference type="InterPro" id="IPR036864">
    <property type="entry name" value="Zn2-C6_fun-type_DNA-bd_sf"/>
</dbReference>
<reference evidence="5" key="1">
    <citation type="journal article" date="2020" name="Stud. Mycol.">
        <title>101 Dothideomycetes genomes: A test case for predicting lifestyles and emergence of pathogens.</title>
        <authorList>
            <person name="Haridas S."/>
            <person name="Albert R."/>
            <person name="Binder M."/>
            <person name="Bloem J."/>
            <person name="LaButti K."/>
            <person name="Salamov A."/>
            <person name="Andreopoulos B."/>
            <person name="Baker S."/>
            <person name="Barry K."/>
            <person name="Bills G."/>
            <person name="Bluhm B."/>
            <person name="Cannon C."/>
            <person name="Castanera R."/>
            <person name="Culley D."/>
            <person name="Daum C."/>
            <person name="Ezra D."/>
            <person name="Gonzalez J."/>
            <person name="Henrissat B."/>
            <person name="Kuo A."/>
            <person name="Liang C."/>
            <person name="Lipzen A."/>
            <person name="Lutzoni F."/>
            <person name="Magnuson J."/>
            <person name="Mondo S."/>
            <person name="Nolan M."/>
            <person name="Ohm R."/>
            <person name="Pangilinan J."/>
            <person name="Park H.-J."/>
            <person name="Ramirez L."/>
            <person name="Alfaro M."/>
            <person name="Sun H."/>
            <person name="Tritt A."/>
            <person name="Yoshinaga Y."/>
            <person name="Zwiers L.-H."/>
            <person name="Turgeon B."/>
            <person name="Goodwin S."/>
            <person name="Spatafora J."/>
            <person name="Crous P."/>
            <person name="Grigoriev I."/>
        </authorList>
    </citation>
    <scope>NUCLEOTIDE SEQUENCE [LARGE SCALE GENOMIC DNA]</scope>
    <source>
        <strain evidence="5">CBS 304.66</strain>
    </source>
</reference>